<evidence type="ECO:0000313" key="5">
    <source>
        <dbReference type="Proteomes" id="UP000756346"/>
    </source>
</evidence>
<reference evidence="4" key="1">
    <citation type="journal article" date="2021" name="Nat. Commun.">
        <title>Genetic determinants of endophytism in the Arabidopsis root mycobiome.</title>
        <authorList>
            <person name="Mesny F."/>
            <person name="Miyauchi S."/>
            <person name="Thiergart T."/>
            <person name="Pickel B."/>
            <person name="Atanasova L."/>
            <person name="Karlsson M."/>
            <person name="Huettel B."/>
            <person name="Barry K.W."/>
            <person name="Haridas S."/>
            <person name="Chen C."/>
            <person name="Bauer D."/>
            <person name="Andreopoulos W."/>
            <person name="Pangilinan J."/>
            <person name="LaButti K."/>
            <person name="Riley R."/>
            <person name="Lipzen A."/>
            <person name="Clum A."/>
            <person name="Drula E."/>
            <person name="Henrissat B."/>
            <person name="Kohler A."/>
            <person name="Grigoriev I.V."/>
            <person name="Martin F.M."/>
            <person name="Hacquard S."/>
        </authorList>
    </citation>
    <scope>NUCLEOTIDE SEQUENCE</scope>
    <source>
        <strain evidence="4">MPI-CAGE-CH-0230</strain>
    </source>
</reference>
<feature type="compositionally biased region" description="Low complexity" evidence="2">
    <location>
        <begin position="148"/>
        <end position="163"/>
    </location>
</feature>
<protein>
    <recommendedName>
        <fullName evidence="3">Chromo domain-containing protein</fullName>
    </recommendedName>
</protein>
<dbReference type="InterPro" id="IPR023780">
    <property type="entry name" value="Chromo_domain"/>
</dbReference>
<feature type="region of interest" description="Disordered" evidence="2">
    <location>
        <begin position="1"/>
        <end position="24"/>
    </location>
</feature>
<dbReference type="OrthoDB" id="3543857at2759"/>
<gene>
    <name evidence="4" type="ORF">B0I36DRAFT_364520</name>
</gene>
<feature type="region of interest" description="Disordered" evidence="2">
    <location>
        <begin position="364"/>
        <end position="402"/>
    </location>
</feature>
<feature type="compositionally biased region" description="Polar residues" evidence="2">
    <location>
        <begin position="518"/>
        <end position="530"/>
    </location>
</feature>
<evidence type="ECO:0000256" key="2">
    <source>
        <dbReference type="SAM" id="MobiDB-lite"/>
    </source>
</evidence>
<proteinExistence type="predicted"/>
<dbReference type="RefSeq" id="XP_046010097.1">
    <property type="nucleotide sequence ID" value="XM_046158979.1"/>
</dbReference>
<dbReference type="GeneID" id="70188525"/>
<dbReference type="PROSITE" id="PS50013">
    <property type="entry name" value="CHROMO_2"/>
    <property type="match status" value="1"/>
</dbReference>
<feature type="compositionally biased region" description="Low complexity" evidence="2">
    <location>
        <begin position="194"/>
        <end position="206"/>
    </location>
</feature>
<name>A0A9P8Y032_9PEZI</name>
<dbReference type="EMBL" id="JAGTJQ010000007">
    <property type="protein sequence ID" value="KAH7027298.1"/>
    <property type="molecule type" value="Genomic_DNA"/>
</dbReference>
<dbReference type="GO" id="GO:0006338">
    <property type="term" value="P:chromatin remodeling"/>
    <property type="evidence" value="ECO:0007669"/>
    <property type="project" value="UniProtKB-ARBA"/>
</dbReference>
<organism evidence="4 5">
    <name type="scientific">Microdochium trichocladiopsis</name>
    <dbReference type="NCBI Taxonomy" id="1682393"/>
    <lineage>
        <taxon>Eukaryota</taxon>
        <taxon>Fungi</taxon>
        <taxon>Dikarya</taxon>
        <taxon>Ascomycota</taxon>
        <taxon>Pezizomycotina</taxon>
        <taxon>Sordariomycetes</taxon>
        <taxon>Xylariomycetidae</taxon>
        <taxon>Xylariales</taxon>
        <taxon>Microdochiaceae</taxon>
        <taxon>Microdochium</taxon>
    </lineage>
</organism>
<dbReference type="Pfam" id="PF00385">
    <property type="entry name" value="Chromo"/>
    <property type="match status" value="1"/>
</dbReference>
<dbReference type="AlphaFoldDB" id="A0A9P8Y032"/>
<sequence>MNYFASKSDPEWSTPKLKAGDTASRLRPLEIPLPSLPKRYRSGDGPQPTAPISMVLKNDSTAQIFEKRVLGGPPKNGELSLQMHYVVGWSDLPAARVAIQAQHILDYVSPRVLEDFEYKLYLEREAREEEEEVAAAIAAVARAEAAEKAALGKKSTSKASATKGKGRGRKKQQRPSKADLIAKKQAEETSFNQSEAAAMSGSLAAATHNASGPSLTAPPQSTPKKKNVPTSIVIANSEDDAFMEEVEGEDEMELDDEVAIHRQLRQTSTRSPEGFGSSDSEAAITAPRLPAALDAGGMQKEQPSSRKISPLSFGGLPKLAREPSPSAEASTPVPQPRSAKSTLQHYGFTPAAKSVILWPVASRSQTQPLPQSPGLAVSSRATPPSKTDIKPPRSKSKKKAIIVEQEEEEQVWEVKRLEGMRTELVDGKPVRLFRVRWKGDWPPDQNPTWEPEDNIDKPLIKEYLARKRASGAEEPPVILRPARPMLKRKYSSVAEAVMGDVDDEHEHHSPVPPGASPIFTSSAAMGQDHNSGQKHIDLHDDSSVNDEDDILQVTEAELEHVETPYHSKNFSHALIREVETSFMRQAARRSSERSSS</sequence>
<accession>A0A9P8Y032</accession>
<dbReference type="InterPro" id="IPR016197">
    <property type="entry name" value="Chromo-like_dom_sf"/>
</dbReference>
<feature type="domain" description="Chromo" evidence="3">
    <location>
        <begin position="412"/>
        <end position="476"/>
    </location>
</feature>
<feature type="compositionally biased region" description="Basic residues" evidence="2">
    <location>
        <begin position="164"/>
        <end position="174"/>
    </location>
</feature>
<dbReference type="CDD" id="cd00024">
    <property type="entry name" value="CD_CSD"/>
    <property type="match status" value="1"/>
</dbReference>
<feature type="region of interest" description="Disordered" evidence="2">
    <location>
        <begin position="503"/>
        <end position="544"/>
    </location>
</feature>
<feature type="compositionally biased region" description="Basic and acidic residues" evidence="2">
    <location>
        <begin position="176"/>
        <end position="187"/>
    </location>
</feature>
<comment type="caution">
    <text evidence="4">The sequence shown here is derived from an EMBL/GenBank/DDBJ whole genome shotgun (WGS) entry which is preliminary data.</text>
</comment>
<evidence type="ECO:0000313" key="4">
    <source>
        <dbReference type="EMBL" id="KAH7027298.1"/>
    </source>
</evidence>
<evidence type="ECO:0000259" key="3">
    <source>
        <dbReference type="PROSITE" id="PS50013"/>
    </source>
</evidence>
<feature type="region of interest" description="Disordered" evidence="2">
    <location>
        <begin position="264"/>
        <end position="345"/>
    </location>
</feature>
<keyword evidence="5" id="KW-1185">Reference proteome</keyword>
<comment type="subunit">
    <text evidence="1">Component of the NuA4 histone acetyltransferase complex.</text>
</comment>
<dbReference type="SUPFAM" id="SSF54160">
    <property type="entry name" value="Chromo domain-like"/>
    <property type="match status" value="1"/>
</dbReference>
<dbReference type="SMART" id="SM00298">
    <property type="entry name" value="CHROMO"/>
    <property type="match status" value="1"/>
</dbReference>
<evidence type="ECO:0000256" key="1">
    <source>
        <dbReference type="ARBA" id="ARBA00011353"/>
    </source>
</evidence>
<feature type="region of interest" description="Disordered" evidence="2">
    <location>
        <begin position="148"/>
        <end position="228"/>
    </location>
</feature>
<feature type="compositionally biased region" description="Polar residues" evidence="2">
    <location>
        <begin position="208"/>
        <end position="219"/>
    </location>
</feature>
<dbReference type="Gene3D" id="2.40.50.40">
    <property type="match status" value="1"/>
</dbReference>
<dbReference type="InterPro" id="IPR000953">
    <property type="entry name" value="Chromo/chromo_shadow_dom"/>
</dbReference>
<dbReference type="Proteomes" id="UP000756346">
    <property type="component" value="Unassembled WGS sequence"/>
</dbReference>